<organism evidence="1 2">
    <name type="scientific">Massariosphaeria phaeospora</name>
    <dbReference type="NCBI Taxonomy" id="100035"/>
    <lineage>
        <taxon>Eukaryota</taxon>
        <taxon>Fungi</taxon>
        <taxon>Dikarya</taxon>
        <taxon>Ascomycota</taxon>
        <taxon>Pezizomycotina</taxon>
        <taxon>Dothideomycetes</taxon>
        <taxon>Pleosporomycetidae</taxon>
        <taxon>Pleosporales</taxon>
        <taxon>Pleosporales incertae sedis</taxon>
        <taxon>Massariosphaeria</taxon>
    </lineage>
</organism>
<dbReference type="EMBL" id="JAADJZ010000004">
    <property type="protein sequence ID" value="KAF2875789.1"/>
    <property type="molecule type" value="Genomic_DNA"/>
</dbReference>
<evidence type="ECO:0000313" key="1">
    <source>
        <dbReference type="EMBL" id="KAF2875789.1"/>
    </source>
</evidence>
<comment type="caution">
    <text evidence="1">The sequence shown here is derived from an EMBL/GenBank/DDBJ whole genome shotgun (WGS) entry which is preliminary data.</text>
</comment>
<reference evidence="1 2" key="1">
    <citation type="submission" date="2020-01" db="EMBL/GenBank/DDBJ databases">
        <authorList>
            <consortium name="DOE Joint Genome Institute"/>
            <person name="Haridas S."/>
            <person name="Albert R."/>
            <person name="Binder M."/>
            <person name="Bloem J."/>
            <person name="Labutti K."/>
            <person name="Salamov A."/>
            <person name="Andreopoulos B."/>
            <person name="Baker S.E."/>
            <person name="Barry K."/>
            <person name="Bills G."/>
            <person name="Bluhm B.H."/>
            <person name="Cannon C."/>
            <person name="Castanera R."/>
            <person name="Culley D.E."/>
            <person name="Daum C."/>
            <person name="Ezra D."/>
            <person name="Gonzalez J.B."/>
            <person name="Henrissat B."/>
            <person name="Kuo A."/>
            <person name="Liang C."/>
            <person name="Lipzen A."/>
            <person name="Lutzoni F."/>
            <person name="Magnuson J."/>
            <person name="Mondo S."/>
            <person name="Nolan M."/>
            <person name="Ohm R."/>
            <person name="Pangilinan J."/>
            <person name="Park H.-J.H."/>
            <person name="Ramirez L."/>
            <person name="Alfaro M."/>
            <person name="Sun H."/>
            <person name="Tritt A."/>
            <person name="Yoshinaga Y."/>
            <person name="Zwiers L.-H.L."/>
            <person name="Turgeon B.G."/>
            <person name="Goodwin S.B."/>
            <person name="Spatafora J.W."/>
            <person name="Crous P.W."/>
            <person name="Grigoriev I.V."/>
        </authorList>
    </citation>
    <scope>NUCLEOTIDE SEQUENCE [LARGE SCALE GENOMIC DNA]</scope>
    <source>
        <strain evidence="1 2">CBS 611.86</strain>
    </source>
</reference>
<name>A0A7C8IC14_9PLEO</name>
<proteinExistence type="predicted"/>
<evidence type="ECO:0000313" key="2">
    <source>
        <dbReference type="Proteomes" id="UP000481861"/>
    </source>
</evidence>
<accession>A0A7C8IC14</accession>
<dbReference type="Proteomes" id="UP000481861">
    <property type="component" value="Unassembled WGS sequence"/>
</dbReference>
<protein>
    <submittedName>
        <fullName evidence="1">Uncharacterized protein</fullName>
    </submittedName>
</protein>
<dbReference type="OrthoDB" id="4738875at2759"/>
<keyword evidence="2" id="KW-1185">Reference proteome</keyword>
<sequence>MAFQVSTALDSDIDKILSIVFRSYGGTNEYINAVFPRGLTDGGHRISVERMLFIKSVASGVWWDKVVDSQTGEIVGGAMWNLCEKEKPPVFEMDGPPGTWGSELDKRYAQALQRSFVEDESKLWAANNLPLLGMPDLPRSHAPITQ</sequence>
<gene>
    <name evidence="1" type="ORF">BDV95DRAFT_281764</name>
</gene>
<dbReference type="AlphaFoldDB" id="A0A7C8IC14"/>